<organism evidence="1 2">
    <name type="scientific">Meloidogyne enterolobii</name>
    <name type="common">Root-knot nematode worm</name>
    <name type="synonym">Meloidogyne mayaguensis</name>
    <dbReference type="NCBI Taxonomy" id="390850"/>
    <lineage>
        <taxon>Eukaryota</taxon>
        <taxon>Metazoa</taxon>
        <taxon>Ecdysozoa</taxon>
        <taxon>Nematoda</taxon>
        <taxon>Chromadorea</taxon>
        <taxon>Rhabditida</taxon>
        <taxon>Tylenchina</taxon>
        <taxon>Tylenchomorpha</taxon>
        <taxon>Tylenchoidea</taxon>
        <taxon>Meloidogynidae</taxon>
        <taxon>Meloidogyninae</taxon>
        <taxon>Meloidogyne</taxon>
    </lineage>
</organism>
<reference evidence="1 2" key="1">
    <citation type="submission" date="2020-08" db="EMBL/GenBank/DDBJ databases">
        <authorList>
            <person name="Koutsovoulos G."/>
            <person name="Danchin GJ E."/>
        </authorList>
    </citation>
    <scope>NUCLEOTIDE SEQUENCE [LARGE SCALE GENOMIC DNA]</scope>
</reference>
<evidence type="ECO:0000313" key="2">
    <source>
        <dbReference type="Proteomes" id="UP000580250"/>
    </source>
</evidence>
<sequence>MIKSLDKLRGNEDKEENLEKFTNEQIQLLHYKEIDSMIKNNGPFIRQFSLVNEDPTREEEFILMKEIMRKMFGRWMQEVLEIKHPVFFRLDLLNENLIIQLYSKIVSTPLCLTQSLNSEEIYLGLSYSFKYLWENLKKKFGGKNISNKLNKIWNDLLDKNFDKEKFSYSFLTKEFFVSVVNESFELKNENISMSEQLNSAR</sequence>
<dbReference type="AlphaFoldDB" id="A0A6V7VLY2"/>
<accession>A0A6V7VLY2</accession>
<protein>
    <submittedName>
        <fullName evidence="1">Uncharacterized protein</fullName>
    </submittedName>
</protein>
<dbReference type="EMBL" id="CAJEWN010000262">
    <property type="protein sequence ID" value="CAD2175802.1"/>
    <property type="molecule type" value="Genomic_DNA"/>
</dbReference>
<dbReference type="Proteomes" id="UP000580250">
    <property type="component" value="Unassembled WGS sequence"/>
</dbReference>
<proteinExistence type="predicted"/>
<comment type="caution">
    <text evidence="1">The sequence shown here is derived from an EMBL/GenBank/DDBJ whole genome shotgun (WGS) entry which is preliminary data.</text>
</comment>
<name>A0A6V7VLY2_MELEN</name>
<evidence type="ECO:0000313" key="1">
    <source>
        <dbReference type="EMBL" id="CAD2175802.1"/>
    </source>
</evidence>
<gene>
    <name evidence="1" type="ORF">MENT_LOCUS27551</name>
</gene>